<evidence type="ECO:0000256" key="2">
    <source>
        <dbReference type="ARBA" id="ARBA00022741"/>
    </source>
</evidence>
<dbReference type="Proteomes" id="UP001500542">
    <property type="component" value="Unassembled WGS sequence"/>
</dbReference>
<dbReference type="InterPro" id="IPR003593">
    <property type="entry name" value="AAA+_ATPase"/>
</dbReference>
<dbReference type="CDD" id="cd00009">
    <property type="entry name" value="AAA"/>
    <property type="match status" value="1"/>
</dbReference>
<reference evidence="7" key="1">
    <citation type="journal article" date="2019" name="Int. J. Syst. Evol. Microbiol.">
        <title>The Global Catalogue of Microorganisms (GCM) 10K type strain sequencing project: providing services to taxonomists for standard genome sequencing and annotation.</title>
        <authorList>
            <consortium name="The Broad Institute Genomics Platform"/>
            <consortium name="The Broad Institute Genome Sequencing Center for Infectious Disease"/>
            <person name="Wu L."/>
            <person name="Ma J."/>
        </authorList>
    </citation>
    <scope>NUCLEOTIDE SEQUENCE [LARGE SCALE GENOMIC DNA]</scope>
    <source>
        <strain evidence="7">JCM 10977</strain>
    </source>
</reference>
<name>A0ABP4C2L4_9ACTN</name>
<comment type="similarity">
    <text evidence="1">Belongs to the CbxX/CfxQ family.</text>
</comment>
<dbReference type="Pfam" id="PF00004">
    <property type="entry name" value="AAA"/>
    <property type="match status" value="1"/>
</dbReference>
<dbReference type="PANTHER" id="PTHR43392">
    <property type="entry name" value="AAA-TYPE ATPASE FAMILY PROTEIN / ANKYRIN REPEAT FAMILY PROTEIN"/>
    <property type="match status" value="1"/>
</dbReference>
<dbReference type="InterPro" id="IPR000641">
    <property type="entry name" value="CbxX/CfxQ"/>
</dbReference>
<evidence type="ECO:0000256" key="3">
    <source>
        <dbReference type="ARBA" id="ARBA00022840"/>
    </source>
</evidence>
<evidence type="ECO:0000256" key="4">
    <source>
        <dbReference type="SAM" id="MobiDB-lite"/>
    </source>
</evidence>
<feature type="domain" description="AAA+ ATPase" evidence="5">
    <location>
        <begin position="246"/>
        <end position="386"/>
    </location>
</feature>
<dbReference type="Gene3D" id="3.40.50.300">
    <property type="entry name" value="P-loop containing nucleotide triphosphate hydrolases"/>
    <property type="match status" value="1"/>
</dbReference>
<organism evidence="6 7">
    <name type="scientific">Kribbella koreensis</name>
    <dbReference type="NCBI Taxonomy" id="57909"/>
    <lineage>
        <taxon>Bacteria</taxon>
        <taxon>Bacillati</taxon>
        <taxon>Actinomycetota</taxon>
        <taxon>Actinomycetes</taxon>
        <taxon>Propionibacteriales</taxon>
        <taxon>Kribbellaceae</taxon>
        <taxon>Kribbella</taxon>
    </lineage>
</organism>
<gene>
    <name evidence="6" type="ORF">GCM10009554_68070</name>
</gene>
<dbReference type="Pfam" id="PF17866">
    <property type="entry name" value="AAA_lid_6"/>
    <property type="match status" value="1"/>
</dbReference>
<feature type="region of interest" description="Disordered" evidence="4">
    <location>
        <begin position="152"/>
        <end position="182"/>
    </location>
</feature>
<feature type="region of interest" description="Disordered" evidence="4">
    <location>
        <begin position="486"/>
        <end position="507"/>
    </location>
</feature>
<keyword evidence="7" id="KW-1185">Reference proteome</keyword>
<feature type="compositionally biased region" description="Acidic residues" evidence="4">
    <location>
        <begin position="497"/>
        <end position="507"/>
    </location>
</feature>
<dbReference type="InterPro" id="IPR050773">
    <property type="entry name" value="CbxX/CfxQ_RuBisCO_ESX"/>
</dbReference>
<feature type="compositionally biased region" description="Low complexity" evidence="4">
    <location>
        <begin position="152"/>
        <end position="165"/>
    </location>
</feature>
<dbReference type="PANTHER" id="PTHR43392:SF2">
    <property type="entry name" value="AAA-TYPE ATPASE FAMILY PROTEIN _ ANKYRIN REPEAT FAMILY PROTEIN"/>
    <property type="match status" value="1"/>
</dbReference>
<keyword evidence="3" id="KW-0067">ATP-binding</keyword>
<protein>
    <recommendedName>
        <fullName evidence="5">AAA+ ATPase domain-containing protein</fullName>
    </recommendedName>
</protein>
<sequence length="507" mass="52264">MSGAGGTSLQDALAGLLAVAVRAGVDESVARAEALSLAAALAESAPGAPADWAAVTPGFGTQDFFDAAVRGRRWRGAPTAVLTDLVAQGSAEKVPYAVALAEVASAACSLGEPTMRVIGNASVAAAAQLQAAGARRLEVGGAPGLLGGTPGLLGANAPGSDSAEGAGSGRGPAGPGAGTGIGAVASATQPAVEAEPAVPERSVEELLAELDELTGLAKVKREVHRQVAVLRVEKLRVEAGLKSPTITRHLVFTGNPGTGKTTVARLVSGIYKALGLLSKGQLVEVDRSELVAGYLGQTATKTAEVVASAAGGVLFIDEAYSLTAGELGADQYGREAVDTLVKEMEDRRDDLVVIVAGYPEPMEDFIAANPGLASRFRTTIAFEDYTDDELTDILTGLAEGADYELTPNALDEFKVILASTRRDRSFGNGRFARNMLEAAIGRHAWRLRDVTAPTTEQLRQILAEDLTDEEPETAVPDKPAVAAELDDAVPEQPVVPDEPEDEQGETA</sequence>
<keyword evidence="2" id="KW-0547">Nucleotide-binding</keyword>
<dbReference type="InterPro" id="IPR027417">
    <property type="entry name" value="P-loop_NTPase"/>
</dbReference>
<dbReference type="EMBL" id="BAAAHK010000018">
    <property type="protein sequence ID" value="GAA0957372.1"/>
    <property type="molecule type" value="Genomic_DNA"/>
</dbReference>
<evidence type="ECO:0000256" key="1">
    <source>
        <dbReference type="ARBA" id="ARBA00010378"/>
    </source>
</evidence>
<dbReference type="InterPro" id="IPR041627">
    <property type="entry name" value="AAA_lid_6"/>
</dbReference>
<proteinExistence type="inferred from homology"/>
<dbReference type="SUPFAM" id="SSF52540">
    <property type="entry name" value="P-loop containing nucleoside triphosphate hydrolases"/>
    <property type="match status" value="1"/>
</dbReference>
<accession>A0ABP4C2L4</accession>
<evidence type="ECO:0000313" key="7">
    <source>
        <dbReference type="Proteomes" id="UP001500542"/>
    </source>
</evidence>
<dbReference type="InterPro" id="IPR003959">
    <property type="entry name" value="ATPase_AAA_core"/>
</dbReference>
<evidence type="ECO:0000259" key="5">
    <source>
        <dbReference type="SMART" id="SM00382"/>
    </source>
</evidence>
<dbReference type="SMART" id="SM00382">
    <property type="entry name" value="AAA"/>
    <property type="match status" value="1"/>
</dbReference>
<comment type="caution">
    <text evidence="6">The sequence shown here is derived from an EMBL/GenBank/DDBJ whole genome shotgun (WGS) entry which is preliminary data.</text>
</comment>
<dbReference type="RefSeq" id="WP_343979937.1">
    <property type="nucleotide sequence ID" value="NZ_BAAAHK010000018.1"/>
</dbReference>
<feature type="compositionally biased region" description="Gly residues" evidence="4">
    <location>
        <begin position="166"/>
        <end position="181"/>
    </location>
</feature>
<dbReference type="Gene3D" id="1.10.8.60">
    <property type="match status" value="1"/>
</dbReference>
<evidence type="ECO:0000313" key="6">
    <source>
        <dbReference type="EMBL" id="GAA0957372.1"/>
    </source>
</evidence>
<dbReference type="PRINTS" id="PR00819">
    <property type="entry name" value="CBXCFQXSUPER"/>
</dbReference>